<protein>
    <submittedName>
        <fullName evidence="2">Uncharacterized protein</fullName>
    </submittedName>
</protein>
<dbReference type="AlphaFoldDB" id="A0A0M0JER2"/>
<name>A0A0M0JER2_9EUKA</name>
<comment type="caution">
    <text evidence="2">The sequence shown here is derived from an EMBL/GenBank/DDBJ whole genome shotgun (WGS) entry which is preliminary data.</text>
</comment>
<feature type="region of interest" description="Disordered" evidence="1">
    <location>
        <begin position="1"/>
        <end position="51"/>
    </location>
</feature>
<feature type="non-terminal residue" evidence="2">
    <location>
        <position position="77"/>
    </location>
</feature>
<accession>A0A0M0JER2</accession>
<dbReference type="EMBL" id="JWZX01003022">
    <property type="protein sequence ID" value="KOO25076.1"/>
    <property type="molecule type" value="Genomic_DNA"/>
</dbReference>
<organism evidence="2 3">
    <name type="scientific">Chrysochromulina tobinii</name>
    <dbReference type="NCBI Taxonomy" id="1460289"/>
    <lineage>
        <taxon>Eukaryota</taxon>
        <taxon>Haptista</taxon>
        <taxon>Haptophyta</taxon>
        <taxon>Prymnesiophyceae</taxon>
        <taxon>Prymnesiales</taxon>
        <taxon>Chrysochromulinaceae</taxon>
        <taxon>Chrysochromulina</taxon>
    </lineage>
</organism>
<keyword evidence="3" id="KW-1185">Reference proteome</keyword>
<evidence type="ECO:0000313" key="3">
    <source>
        <dbReference type="Proteomes" id="UP000037460"/>
    </source>
</evidence>
<evidence type="ECO:0000256" key="1">
    <source>
        <dbReference type="SAM" id="MobiDB-lite"/>
    </source>
</evidence>
<dbReference type="Proteomes" id="UP000037460">
    <property type="component" value="Unassembled WGS sequence"/>
</dbReference>
<evidence type="ECO:0000313" key="2">
    <source>
        <dbReference type="EMBL" id="KOO25076.1"/>
    </source>
</evidence>
<sequence length="77" mass="8639">MGTNQRPSEAMRANQRLISGHQRQSISDRQSNQRQSEAISGNQRQSVAIKGHPYLEAQMRDAISSNQRQSVAIRGHP</sequence>
<proteinExistence type="predicted"/>
<feature type="compositionally biased region" description="Polar residues" evidence="1">
    <location>
        <begin position="21"/>
        <end position="46"/>
    </location>
</feature>
<reference evidence="3" key="1">
    <citation type="journal article" date="2015" name="PLoS Genet.">
        <title>Genome Sequence and Transcriptome Analyses of Chrysochromulina tobin: Metabolic Tools for Enhanced Algal Fitness in the Prominent Order Prymnesiales (Haptophyceae).</title>
        <authorList>
            <person name="Hovde B.T."/>
            <person name="Deodato C.R."/>
            <person name="Hunsperger H.M."/>
            <person name="Ryken S.A."/>
            <person name="Yost W."/>
            <person name="Jha R.K."/>
            <person name="Patterson J."/>
            <person name="Monnat R.J. Jr."/>
            <person name="Barlow S.B."/>
            <person name="Starkenburg S.R."/>
            <person name="Cattolico R.A."/>
        </authorList>
    </citation>
    <scope>NUCLEOTIDE SEQUENCE</scope>
    <source>
        <strain evidence="3">CCMP291</strain>
    </source>
</reference>
<gene>
    <name evidence="2" type="ORF">Ctob_002866</name>
</gene>